<comment type="caution">
    <text evidence="11">The sequence shown here is derived from an EMBL/GenBank/DDBJ whole genome shotgun (WGS) entry which is preliminary data.</text>
</comment>
<dbReference type="GO" id="GO:0005886">
    <property type="term" value="C:plasma membrane"/>
    <property type="evidence" value="ECO:0007669"/>
    <property type="project" value="UniProtKB-SubCell"/>
</dbReference>
<feature type="domain" description="Cation/H+ exchanger transmembrane" evidence="10">
    <location>
        <begin position="19"/>
        <end position="391"/>
    </location>
</feature>
<evidence type="ECO:0000256" key="6">
    <source>
        <dbReference type="ARBA" id="ARBA00022989"/>
    </source>
</evidence>
<feature type="transmembrane region" description="Helical" evidence="9">
    <location>
        <begin position="91"/>
        <end position="110"/>
    </location>
</feature>
<dbReference type="eggNOG" id="COG3263">
    <property type="taxonomic scope" value="Bacteria"/>
</dbReference>
<dbReference type="EMBL" id="BBIO01000031">
    <property type="protein sequence ID" value="GAK46805.1"/>
    <property type="molecule type" value="Genomic_DNA"/>
</dbReference>
<evidence type="ECO:0000313" key="11">
    <source>
        <dbReference type="EMBL" id="GAK46805.1"/>
    </source>
</evidence>
<sequence>MLEAQTVAIFIVAGLVCAAILSSLLSFRIGSPLLLVFLVVGLAAGEDGFGLVVFNDAGTAYLIGSIALSVILFDSGYATRFRSYRAAGVPAVVLATAGVLLTAGLTGTAAKFLFNVGWLEGMLLGTILASTDAAAVFFLLRVGGVTIRERIRSLLEIESGTNDPMAIFLTLTLVELIAAGAGIETLSAGLLGRFAWAMLGGALIGAAGGWLILVAVNRIQFDKPLYPLIVLSLAVTVFAMASIVEASGFLATYIAGLIAGNMRMRYSQALEDFQSGVTWFCQIAMFLTLGLLATPSEFPAVFAGALAIAAFLIFFARPLAVWICLSLFRFSPADMTFVSWVGLRGAVSILLGIIPLVGGIGDGQSYFNIAFIVVLLSLAIQGWSIGPVARWLGLLVPPIKGPVDRIQLELPTASRHELVTYKIAPDSPVALGARMPRWARPSLVIRDGASMSARRAGRLKEGDSIYIFVTPRQVQLLDKLFARPVPEDEFTSTFFGDFILKPDARMGDVAPLYDFSVSEEEAELSAEEFLLRRLPQPLDMGDRTTIGTVDLIVRALNEEGTRVLEVGISVQPMRPSLETMPLPLPASVRKVLLKAIGSMRSGMREE</sequence>
<feature type="transmembrane region" description="Helical" evidence="9">
    <location>
        <begin position="195"/>
        <end position="213"/>
    </location>
</feature>
<dbReference type="Gene3D" id="1.20.1530.20">
    <property type="match status" value="1"/>
</dbReference>
<feature type="transmembrane region" description="Helical" evidence="9">
    <location>
        <begin position="165"/>
        <end position="183"/>
    </location>
</feature>
<evidence type="ECO:0000313" key="12">
    <source>
        <dbReference type="Proteomes" id="UP000028702"/>
    </source>
</evidence>
<evidence type="ECO:0000256" key="3">
    <source>
        <dbReference type="ARBA" id="ARBA00022449"/>
    </source>
</evidence>
<dbReference type="Pfam" id="PF00999">
    <property type="entry name" value="Na_H_Exchanger"/>
    <property type="match status" value="1"/>
</dbReference>
<keyword evidence="12" id="KW-1185">Reference proteome</keyword>
<feature type="transmembrane region" description="Helical" evidence="9">
    <location>
        <begin position="6"/>
        <end position="27"/>
    </location>
</feature>
<keyword evidence="2" id="KW-0813">Transport</keyword>
<feature type="transmembrane region" description="Helical" evidence="9">
    <location>
        <begin position="337"/>
        <end position="360"/>
    </location>
</feature>
<dbReference type="PANTHER" id="PTHR32507:SF7">
    <property type="entry name" value="K(+)_H(+) ANTIPORTER NHAP2"/>
    <property type="match status" value="1"/>
</dbReference>
<feature type="transmembrane region" description="Helical" evidence="9">
    <location>
        <begin position="300"/>
        <end position="325"/>
    </location>
</feature>
<dbReference type="InterPro" id="IPR006153">
    <property type="entry name" value="Cation/H_exchanger_TM"/>
</dbReference>
<keyword evidence="8 9" id="KW-0472">Membrane</keyword>
<evidence type="ECO:0000256" key="7">
    <source>
        <dbReference type="ARBA" id="ARBA00023065"/>
    </source>
</evidence>
<evidence type="ECO:0000256" key="2">
    <source>
        <dbReference type="ARBA" id="ARBA00022448"/>
    </source>
</evidence>
<dbReference type="NCBIfam" id="NF003715">
    <property type="entry name" value="PRK05326.1-2"/>
    <property type="match status" value="1"/>
</dbReference>
<evidence type="ECO:0000256" key="5">
    <source>
        <dbReference type="ARBA" id="ARBA00022692"/>
    </source>
</evidence>
<keyword evidence="4" id="KW-1003">Cell membrane</keyword>
<dbReference type="STRING" id="1333998.M2A_3304"/>
<dbReference type="NCBIfam" id="NF003714">
    <property type="entry name" value="PRK05326.1-1"/>
    <property type="match status" value="1"/>
</dbReference>
<feature type="transmembrane region" description="Helical" evidence="9">
    <location>
        <begin position="60"/>
        <end position="79"/>
    </location>
</feature>
<name>A0A081BFI7_9HYPH</name>
<keyword evidence="6 9" id="KW-1133">Transmembrane helix</keyword>
<protein>
    <submittedName>
        <fullName evidence="11">Sodium/hydrogen antiporter</fullName>
    </submittedName>
</protein>
<dbReference type="Proteomes" id="UP000028702">
    <property type="component" value="Unassembled WGS sequence"/>
</dbReference>
<evidence type="ECO:0000256" key="9">
    <source>
        <dbReference type="SAM" id="Phobius"/>
    </source>
</evidence>
<reference evidence="11 12" key="1">
    <citation type="submission" date="2014-07" db="EMBL/GenBank/DDBJ databases">
        <title>Tepidicaulis marinum gen. nov., sp. nov., a novel marine bacterium denitrifying nitrate to nitrous oxide strictly under microaerobic conditions.</title>
        <authorList>
            <person name="Takeuchi M."/>
            <person name="Yamagishi T."/>
            <person name="Kamagata Y."/>
            <person name="Oshima K."/>
            <person name="Hattori M."/>
            <person name="Katayama T."/>
            <person name="Hanada S."/>
            <person name="Tamaki H."/>
            <person name="Marumo K."/>
            <person name="Maeda H."/>
            <person name="Nedachi M."/>
            <person name="Iwasaki W."/>
            <person name="Suwa Y."/>
            <person name="Sakata S."/>
        </authorList>
    </citation>
    <scope>NUCLEOTIDE SEQUENCE [LARGE SCALE GENOMIC DNA]</scope>
    <source>
        <strain evidence="11 12">MA2</strain>
    </source>
</reference>
<comment type="subcellular location">
    <subcellularLocation>
        <location evidence="1">Cell membrane</location>
        <topology evidence="1">Multi-pass membrane protein</topology>
    </subcellularLocation>
</comment>
<gene>
    <name evidence="11" type="ORF">M2A_3304</name>
</gene>
<dbReference type="PANTHER" id="PTHR32507">
    <property type="entry name" value="NA(+)/H(+) ANTIPORTER 1"/>
    <property type="match status" value="1"/>
</dbReference>
<keyword evidence="5 9" id="KW-0812">Transmembrane</keyword>
<dbReference type="GO" id="GO:0015297">
    <property type="term" value="F:antiporter activity"/>
    <property type="evidence" value="ECO:0007669"/>
    <property type="project" value="UniProtKB-KW"/>
</dbReference>
<evidence type="ECO:0000256" key="8">
    <source>
        <dbReference type="ARBA" id="ARBA00023136"/>
    </source>
</evidence>
<evidence type="ECO:0000256" key="1">
    <source>
        <dbReference type="ARBA" id="ARBA00004651"/>
    </source>
</evidence>
<keyword evidence="7" id="KW-0406">Ion transport</keyword>
<dbReference type="RefSeq" id="WP_045449804.1">
    <property type="nucleotide sequence ID" value="NZ_BBIO01000031.1"/>
</dbReference>
<dbReference type="NCBIfam" id="NF003716">
    <property type="entry name" value="PRK05326.1-3"/>
    <property type="match status" value="1"/>
</dbReference>
<evidence type="ECO:0000256" key="4">
    <source>
        <dbReference type="ARBA" id="ARBA00022475"/>
    </source>
</evidence>
<feature type="transmembrane region" description="Helical" evidence="9">
    <location>
        <begin position="225"/>
        <end position="243"/>
    </location>
</feature>
<dbReference type="GO" id="GO:1902600">
    <property type="term" value="P:proton transmembrane transport"/>
    <property type="evidence" value="ECO:0007669"/>
    <property type="project" value="InterPro"/>
</dbReference>
<feature type="transmembrane region" description="Helical" evidence="9">
    <location>
        <begin position="122"/>
        <end position="144"/>
    </location>
</feature>
<dbReference type="AlphaFoldDB" id="A0A081BFI7"/>
<evidence type="ECO:0000259" key="10">
    <source>
        <dbReference type="Pfam" id="PF00999"/>
    </source>
</evidence>
<organism evidence="11 12">
    <name type="scientific">Tepidicaulis marinus</name>
    <dbReference type="NCBI Taxonomy" id="1333998"/>
    <lineage>
        <taxon>Bacteria</taxon>
        <taxon>Pseudomonadati</taxon>
        <taxon>Pseudomonadota</taxon>
        <taxon>Alphaproteobacteria</taxon>
        <taxon>Hyphomicrobiales</taxon>
        <taxon>Parvibaculaceae</taxon>
        <taxon>Tepidicaulis</taxon>
    </lineage>
</organism>
<proteinExistence type="predicted"/>
<dbReference type="InterPro" id="IPR038770">
    <property type="entry name" value="Na+/solute_symporter_sf"/>
</dbReference>
<keyword evidence="3" id="KW-0050">Antiport</keyword>
<accession>A0A081BFI7</accession>
<feature type="transmembrane region" description="Helical" evidence="9">
    <location>
        <begin position="366"/>
        <end position="385"/>
    </location>
</feature>
<feature type="transmembrane region" description="Helical" evidence="9">
    <location>
        <begin position="276"/>
        <end position="294"/>
    </location>
</feature>